<name>A0A4R7HUU7_9ACTN</name>
<dbReference type="Proteomes" id="UP000294558">
    <property type="component" value="Unassembled WGS sequence"/>
</dbReference>
<reference evidence="3 4" key="1">
    <citation type="submission" date="2019-03" db="EMBL/GenBank/DDBJ databases">
        <title>Sequencing the genomes of 1000 actinobacteria strains.</title>
        <authorList>
            <person name="Klenk H.-P."/>
        </authorList>
    </citation>
    <scope>NUCLEOTIDE SEQUENCE [LARGE SCALE GENOMIC DNA]</scope>
    <source>
        <strain evidence="3 4">DSM 18936</strain>
    </source>
</reference>
<proteinExistence type="predicted"/>
<evidence type="ECO:0000256" key="2">
    <source>
        <dbReference type="SAM" id="Phobius"/>
    </source>
</evidence>
<feature type="transmembrane region" description="Helical" evidence="2">
    <location>
        <begin position="138"/>
        <end position="158"/>
    </location>
</feature>
<dbReference type="AlphaFoldDB" id="A0A4R7HUU7"/>
<evidence type="ECO:0000313" key="3">
    <source>
        <dbReference type="EMBL" id="TDT14555.1"/>
    </source>
</evidence>
<keyword evidence="4" id="KW-1185">Reference proteome</keyword>
<keyword evidence="2" id="KW-0812">Transmembrane</keyword>
<gene>
    <name evidence="3" type="ORF">BDK89_0110</name>
</gene>
<sequence>MPASTLLLPLQLFLAAGWMRAGIEKVIEPDWWSGTALEAFLSAQDGQVLPLFVPFVDYVVAPWTVGVAWFVMIAQLAVAFCLGLGRFLRPALWTGVLLNVTFVMSGRVDPSAFYLVMEMSLLFALARPTSRRFAMRRATLWSLAAVPFVPFVTTLHPAEVIHDPAMMMITLCSIAAITTIVRSVDRERLGPLALPLWQAPTDAAEPTPVPHGRGQTFDRDARRY</sequence>
<feature type="transmembrane region" description="Helical" evidence="2">
    <location>
        <begin position="60"/>
        <end position="80"/>
    </location>
</feature>
<evidence type="ECO:0000313" key="4">
    <source>
        <dbReference type="Proteomes" id="UP000294558"/>
    </source>
</evidence>
<accession>A0A4R7HUU7</accession>
<dbReference type="EMBL" id="SOAU01000001">
    <property type="protein sequence ID" value="TDT14555.1"/>
    <property type="molecule type" value="Genomic_DNA"/>
</dbReference>
<feature type="transmembrane region" description="Helical" evidence="2">
    <location>
        <begin position="164"/>
        <end position="184"/>
    </location>
</feature>
<organism evidence="3 4">
    <name type="scientific">Ilumatobacter fluminis</name>
    <dbReference type="NCBI Taxonomy" id="467091"/>
    <lineage>
        <taxon>Bacteria</taxon>
        <taxon>Bacillati</taxon>
        <taxon>Actinomycetota</taxon>
        <taxon>Acidimicrobiia</taxon>
        <taxon>Acidimicrobiales</taxon>
        <taxon>Ilumatobacteraceae</taxon>
        <taxon>Ilumatobacter</taxon>
    </lineage>
</organism>
<protein>
    <submittedName>
        <fullName evidence="3">Thiosulfate dehydrogenase [quinone] large subunit</fullName>
    </submittedName>
</protein>
<evidence type="ECO:0000256" key="1">
    <source>
        <dbReference type="SAM" id="MobiDB-lite"/>
    </source>
</evidence>
<keyword evidence="2" id="KW-0472">Membrane</keyword>
<comment type="caution">
    <text evidence="3">The sequence shown here is derived from an EMBL/GenBank/DDBJ whole genome shotgun (WGS) entry which is preliminary data.</text>
</comment>
<keyword evidence="2" id="KW-1133">Transmembrane helix</keyword>
<feature type="region of interest" description="Disordered" evidence="1">
    <location>
        <begin position="201"/>
        <end position="224"/>
    </location>
</feature>